<dbReference type="SUPFAM" id="SSF52540">
    <property type="entry name" value="P-loop containing nucleoside triphosphate hydrolases"/>
    <property type="match status" value="1"/>
</dbReference>
<dbReference type="EMBL" id="JANBUL010000044">
    <property type="protein sequence ID" value="KAJ2783583.1"/>
    <property type="molecule type" value="Genomic_DNA"/>
</dbReference>
<dbReference type="Proteomes" id="UP001140217">
    <property type="component" value="Unassembled WGS sequence"/>
</dbReference>
<evidence type="ECO:0000313" key="8">
    <source>
        <dbReference type="Proteomes" id="UP001140217"/>
    </source>
</evidence>
<feature type="domain" description="DNA2/NAM7 helicase-like C-terminal" evidence="4">
    <location>
        <begin position="1147"/>
        <end position="1339"/>
    </location>
</feature>
<proteinExistence type="inferred from homology"/>
<dbReference type="FunFam" id="3.40.50.300:FF:002863">
    <property type="entry name" value="Pre-mRNA-splicing factor cwf11"/>
    <property type="match status" value="1"/>
</dbReference>
<feature type="domain" description="DNA2/NAM7 helicase helicase" evidence="3">
    <location>
        <begin position="832"/>
        <end position="1137"/>
    </location>
</feature>
<keyword evidence="1" id="KW-0539">Nucleus</keyword>
<feature type="region of interest" description="Disordered" evidence="2">
    <location>
        <begin position="1417"/>
        <end position="1458"/>
    </location>
</feature>
<dbReference type="PANTHER" id="PTHR10887">
    <property type="entry name" value="DNA2/NAM7 HELICASE FAMILY"/>
    <property type="match status" value="1"/>
</dbReference>
<keyword evidence="1" id="KW-0507">mRNA processing</keyword>
<evidence type="ECO:0000259" key="4">
    <source>
        <dbReference type="Pfam" id="PF13087"/>
    </source>
</evidence>
<dbReference type="GO" id="GO:0071013">
    <property type="term" value="C:catalytic step 2 spliceosome"/>
    <property type="evidence" value="ECO:0007669"/>
    <property type="project" value="TreeGrafter"/>
</dbReference>
<dbReference type="Pfam" id="PF16399">
    <property type="entry name" value="Aquarius_N_1st"/>
    <property type="match status" value="1"/>
</dbReference>
<reference evidence="7" key="1">
    <citation type="submission" date="2022-07" db="EMBL/GenBank/DDBJ databases">
        <title>Phylogenomic reconstructions and comparative analyses of Kickxellomycotina fungi.</title>
        <authorList>
            <person name="Reynolds N.K."/>
            <person name="Stajich J.E."/>
            <person name="Barry K."/>
            <person name="Grigoriev I.V."/>
            <person name="Crous P."/>
            <person name="Smith M.E."/>
        </authorList>
    </citation>
    <scope>NUCLEOTIDE SEQUENCE</scope>
    <source>
        <strain evidence="7">NBRC 105414</strain>
    </source>
</reference>
<dbReference type="InterPro" id="IPR045055">
    <property type="entry name" value="DNA2/NAM7-like"/>
</dbReference>
<dbReference type="PANTHER" id="PTHR10887:SF5">
    <property type="entry name" value="RNA HELICASE AQUARIUS"/>
    <property type="match status" value="1"/>
</dbReference>
<dbReference type="GO" id="GO:0045292">
    <property type="term" value="P:mRNA cis splicing, via spliceosome"/>
    <property type="evidence" value="ECO:0007669"/>
    <property type="project" value="UniProtKB-UniRule"/>
</dbReference>
<evidence type="ECO:0000259" key="5">
    <source>
        <dbReference type="Pfam" id="PF16399"/>
    </source>
</evidence>
<dbReference type="Pfam" id="PF13086">
    <property type="entry name" value="AAA_11"/>
    <property type="match status" value="1"/>
</dbReference>
<protein>
    <recommendedName>
        <fullName evidence="1">Pre-mRNA-splicing factor</fullName>
    </recommendedName>
</protein>
<dbReference type="Pfam" id="PF21143">
    <property type="entry name" value="Aquarius_N_2nd"/>
    <property type="match status" value="1"/>
</dbReference>
<organism evidence="7 8">
    <name type="scientific">Coemansia javaensis</name>
    <dbReference type="NCBI Taxonomy" id="2761396"/>
    <lineage>
        <taxon>Eukaryota</taxon>
        <taxon>Fungi</taxon>
        <taxon>Fungi incertae sedis</taxon>
        <taxon>Zoopagomycota</taxon>
        <taxon>Kickxellomycotina</taxon>
        <taxon>Kickxellomycetes</taxon>
        <taxon>Kickxellales</taxon>
        <taxon>Kickxellaceae</taxon>
        <taxon>Coemansia</taxon>
    </lineage>
</organism>
<evidence type="ECO:0000313" key="7">
    <source>
        <dbReference type="EMBL" id="KAJ2783583.1"/>
    </source>
</evidence>
<evidence type="ECO:0000259" key="3">
    <source>
        <dbReference type="Pfam" id="PF13086"/>
    </source>
</evidence>
<dbReference type="InterPro" id="IPR026300">
    <property type="entry name" value="CWF11_fam"/>
</dbReference>
<dbReference type="InterPro" id="IPR041679">
    <property type="entry name" value="DNA2/NAM7-like_C"/>
</dbReference>
<dbReference type="OrthoDB" id="1879at2759"/>
<dbReference type="PIRSF" id="PIRSF038901">
    <property type="entry name" value="AQR_cwf11"/>
    <property type="match status" value="1"/>
</dbReference>
<keyword evidence="8" id="KW-1185">Reference proteome</keyword>
<accession>A0A9W8LL42</accession>
<sequence>MPPRARARGRGAASGRGRRRAPARAAVSKDKGKEEEDKGEEKRTATADAAEPAALWAEEWSVDAVRRVLAERIVGSGYARASVQALERAQYLERYLWPHFGGAGAEDAVVVSVLLMVNEKLQQRLPAWAVVASDAARFAQLFGAASALMARAMDGAAVDGVDPISARVIVTQFLVGCFGSLETAAVREAAMPLASLAIWHHVGAGALVERELQRVPQLRKLWRRTARRCQAPSAERDFVPALVRDLARCQFALADSAGARAYAAKALELLLDLMAQLPTRRYVALLLEDAHLVALCRRSAWFRDCRRFRDLVGRLRASVRAQVAHVTGRPLSDADARDAHHRALAALQLAAFRLFPRALEDVAVSSVARLGDPDVLRASLGALGRDDLRRLGAEVGVGHRALLDVGAADFVEPDGSGYGRDFLLDAFAERYARWPTVAEQVRAVSPYPTEQLLLGDALADADALERQPQSVADADGAVHISYPVLGAPKLGLQFLTLHDYLARSFELLRLETAHGIRDDVEDAVRRLQPRPAENDGSGVCFAGWARMALPMRSFDVTDVQPPSIGDKAPARVRADVCVDLRDYAEAVRRAWLDEVRPRDVLILCAVQAPPSDSGGQQQQQQQQQQALQCVRHVRGCEVECLLDEDGRPLDGGGNSAGSVIRLRVALDRHQYHADSQAAGGGGGGGDGTAAAAVYGALNVVVRRRAQESNFKAVLETVRDLMVAPAVLPEWLAATFLGYGDPAAAAALPAEPAPPPPGRVWFGDTFVSEAHLRASLAPRRVELGPGGFAPPCVAEFPADADDAPVRVTSEPPPSLGPAELAPPRANRIEFTPAQVRAIHSAARPGLTLIVGPPGSGKTDVAVQIVANLYRAHPRQTILLVTHSNQALNQLFEKIIALDIEPRHLLRLGHGEDALDADESYSRAGRVDSFLARREALLHDVRALARSIDVDVDVDTCENARFFFIVHVRMRWLAFRKAVLDGDAAAEGPDPAAVRARFPFARFFAERLGRPLFADDDSDSDPAATAEGCFRWLERVFDELAEIQPFELLRSSAERANYLLASQARIVAMTCTHAALRRADLLRLGFRYDTVVMEEAAQVLDVETLIPLTLQRTRADAGRALKRVVLIGDHNQLPPVVRSSGLRAAAVNMEQSLFARLVRLGVPYIELNRQARARPGIADLYRFRYRELGDLAPHVHTGPFAGPNPGLAHEFQFVHVGEFRGRGETEPSRHFVQNLGEAEYVVAVFQYLRLLGCPGERIALLTTYNGQKALIQDVLDRRCGWLPYFGRPMAVATVDQFQGQQCDFVLLSLVRTRAVGHVRDLRRLTVALSRARLGLYVFGCRQLFEHCFELREPLARLLANGDRLALCPDERFDGETTTMTSCCLPAGPSSSRNVRLVSGVEEMGDIVYAKIEAHLASAEPDAKSLSGKEQPDDEAVLGDEAVSGDEAASGDEAVSDDAAQ</sequence>
<dbReference type="Pfam" id="PF13087">
    <property type="entry name" value="AAA_12"/>
    <property type="match status" value="1"/>
</dbReference>
<dbReference type="CDD" id="cd18808">
    <property type="entry name" value="SF1_C_Upf1"/>
    <property type="match status" value="1"/>
</dbReference>
<comment type="similarity">
    <text evidence="1">Belongs to the CWF11 family.</text>
</comment>
<dbReference type="InterPro" id="IPR027417">
    <property type="entry name" value="P-loop_NTPase"/>
</dbReference>
<feature type="compositionally biased region" description="Basic and acidic residues" evidence="2">
    <location>
        <begin position="27"/>
        <end position="45"/>
    </location>
</feature>
<dbReference type="InterPro" id="IPR041677">
    <property type="entry name" value="DNA2/NAM7_AAA_11"/>
</dbReference>
<dbReference type="Gene3D" id="3.40.50.300">
    <property type="entry name" value="P-loop containing nucleotide triphosphate hydrolases"/>
    <property type="match status" value="2"/>
</dbReference>
<dbReference type="InterPro" id="IPR048966">
    <property type="entry name" value="Aquarius_b-barrel"/>
</dbReference>
<feature type="region of interest" description="Disordered" evidence="2">
    <location>
        <begin position="1"/>
        <end position="50"/>
    </location>
</feature>
<comment type="caution">
    <text evidence="7">The sequence shown here is derived from an EMBL/GenBank/DDBJ whole genome shotgun (WGS) entry which is preliminary data.</text>
</comment>
<feature type="domain" description="RNA helicase aquarius beta-barrel" evidence="6">
    <location>
        <begin position="533"/>
        <end position="703"/>
    </location>
</feature>
<dbReference type="GO" id="GO:0004386">
    <property type="term" value="F:helicase activity"/>
    <property type="evidence" value="ECO:0007669"/>
    <property type="project" value="InterPro"/>
</dbReference>
<evidence type="ECO:0000256" key="2">
    <source>
        <dbReference type="SAM" id="MobiDB-lite"/>
    </source>
</evidence>
<comment type="function">
    <text evidence="1">Involved in mRNA splicing where it associates with cdc5 and the other cwf proteins as part of the spliceosome.</text>
</comment>
<dbReference type="GO" id="GO:0005684">
    <property type="term" value="C:U2-type spliceosomal complex"/>
    <property type="evidence" value="ECO:0007669"/>
    <property type="project" value="UniProtKB-UniRule"/>
</dbReference>
<comment type="subcellular location">
    <subcellularLocation>
        <location evidence="1">Nucleus</location>
    </subcellularLocation>
</comment>
<evidence type="ECO:0000256" key="1">
    <source>
        <dbReference type="PIRNR" id="PIRNR038901"/>
    </source>
</evidence>
<name>A0A9W8LL42_9FUNG</name>
<dbReference type="InterPro" id="IPR032174">
    <property type="entry name" value="Aquarius_N"/>
</dbReference>
<gene>
    <name evidence="7" type="ORF">H4R18_001636</name>
</gene>
<comment type="subunit">
    <text evidence="1">Belongs to the 40S cdc5-associated complex (or cwf complex), a spliceosome sub-complex reminiscent of a late-stage spliceosome.</text>
</comment>
<keyword evidence="1" id="KW-0508">mRNA splicing</keyword>
<feature type="domain" description="RNA helicase aquarius N-terminal" evidence="5">
    <location>
        <begin position="58"/>
        <end position="397"/>
    </location>
</feature>
<dbReference type="InterPro" id="IPR047187">
    <property type="entry name" value="SF1_C_Upf1"/>
</dbReference>
<evidence type="ECO:0000259" key="6">
    <source>
        <dbReference type="Pfam" id="PF21143"/>
    </source>
</evidence>
<dbReference type="GO" id="GO:0003729">
    <property type="term" value="F:mRNA binding"/>
    <property type="evidence" value="ECO:0007669"/>
    <property type="project" value="TreeGrafter"/>
</dbReference>
<dbReference type="CDD" id="cd17935">
    <property type="entry name" value="EEXXQc_AQR"/>
    <property type="match status" value="1"/>
</dbReference>